<name>A0A2U0NAP7_KLEPN</name>
<dbReference type="AlphaFoldDB" id="A0A2U0NAP7"/>
<proteinExistence type="predicted"/>
<dbReference type="EMBL" id="SMTN01000008">
    <property type="protein sequence ID" value="TDK01964.1"/>
    <property type="molecule type" value="Genomic_DNA"/>
</dbReference>
<keyword evidence="1" id="KW-0812">Transmembrane</keyword>
<evidence type="ECO:0000313" key="2">
    <source>
        <dbReference type="EMBL" id="MUA41383.1"/>
    </source>
</evidence>
<evidence type="ECO:0000313" key="5">
    <source>
        <dbReference type="Proteomes" id="UP000485085"/>
    </source>
</evidence>
<evidence type="ECO:0000313" key="3">
    <source>
        <dbReference type="EMBL" id="TDK01964.1"/>
    </source>
</evidence>
<evidence type="ECO:0000256" key="1">
    <source>
        <dbReference type="SAM" id="Phobius"/>
    </source>
</evidence>
<sequence length="74" mass="8241">MIGITPFYDANLCRAGNRKKCGLAPMTYGISTIMDLNNNFILWVCIVSGGGVLIILSHVFEVIDMRIDNFNIVF</sequence>
<evidence type="ECO:0000313" key="4">
    <source>
        <dbReference type="Proteomes" id="UP000294951"/>
    </source>
</evidence>
<feature type="transmembrane region" description="Helical" evidence="1">
    <location>
        <begin position="40"/>
        <end position="60"/>
    </location>
</feature>
<protein>
    <submittedName>
        <fullName evidence="2">Uncharacterized protein</fullName>
    </submittedName>
</protein>
<dbReference type="Proteomes" id="UP000485085">
    <property type="component" value="Unassembled WGS sequence"/>
</dbReference>
<reference evidence="2 5" key="2">
    <citation type="submission" date="2019-11" db="EMBL/GenBank/DDBJ databases">
        <title>Emergence of a novel subclone of carbapenem-resistant Klebsiella pneumoniae ST11 with enhanced virulence and transmissibility: a molecular epidemiological, clinical, genomic study.</title>
        <authorList>
            <person name="Zhou K."/>
        </authorList>
    </citation>
    <scope>NUCLEOTIDE SEQUENCE [LARGE SCALE GENOMIC DNA]</scope>
    <source>
        <strain evidence="2 5">KP_38044</strain>
    </source>
</reference>
<dbReference type="EMBL" id="WNPO01000027">
    <property type="protein sequence ID" value="MUA41383.1"/>
    <property type="molecule type" value="Genomic_DNA"/>
</dbReference>
<keyword evidence="1" id="KW-1133">Transmembrane helix</keyword>
<organism evidence="2 5">
    <name type="scientific">Klebsiella pneumoniae</name>
    <dbReference type="NCBI Taxonomy" id="573"/>
    <lineage>
        <taxon>Bacteria</taxon>
        <taxon>Pseudomonadati</taxon>
        <taxon>Pseudomonadota</taxon>
        <taxon>Gammaproteobacteria</taxon>
        <taxon>Enterobacterales</taxon>
        <taxon>Enterobacteriaceae</taxon>
        <taxon>Klebsiella/Raoultella group</taxon>
        <taxon>Klebsiella</taxon>
        <taxon>Klebsiella pneumoniae complex</taxon>
    </lineage>
</organism>
<accession>A0A2U0NAP7</accession>
<gene>
    <name evidence="3" type="ORF">E1814_11325</name>
    <name evidence="2" type="ORF">GNF00_16105</name>
</gene>
<reference evidence="3 4" key="1">
    <citation type="submission" date="2019-03" db="EMBL/GenBank/DDBJ databases">
        <title>Multidrug-Resistant Klebsiella pneumoniae Clinical Bloodstream Isolates in Shanghai, China.</title>
        <authorList>
            <person name="Wang S."/>
        </authorList>
    </citation>
    <scope>NUCLEOTIDE SEQUENCE [LARGE SCALE GENOMIC DNA]</scope>
    <source>
        <strain evidence="3 4">RJ1071</strain>
    </source>
</reference>
<dbReference type="Proteomes" id="UP000294951">
    <property type="component" value="Unassembled WGS sequence"/>
</dbReference>
<comment type="caution">
    <text evidence="2">The sequence shown here is derived from an EMBL/GenBank/DDBJ whole genome shotgun (WGS) entry which is preliminary data.</text>
</comment>
<keyword evidence="1" id="KW-0472">Membrane</keyword>